<keyword evidence="4" id="KW-1185">Reference proteome</keyword>
<dbReference type="InterPro" id="IPR013785">
    <property type="entry name" value="Aldolase_TIM"/>
</dbReference>
<dbReference type="Gene3D" id="3.20.20.70">
    <property type="entry name" value="Aldolase class I"/>
    <property type="match status" value="1"/>
</dbReference>
<evidence type="ECO:0000313" key="4">
    <source>
        <dbReference type="Proteomes" id="UP000191554"/>
    </source>
</evidence>
<dbReference type="GO" id="GO:0003852">
    <property type="term" value="F:2-isopropylmalate synthase activity"/>
    <property type="evidence" value="ECO:0007669"/>
    <property type="project" value="UniProtKB-EC"/>
</dbReference>
<keyword evidence="1 3" id="KW-0808">Transferase</keyword>
<reference evidence="3 4" key="1">
    <citation type="submission" date="2017-03" db="EMBL/GenBank/DDBJ databases">
        <title>Genome sequence of Clostridium hungatei DSM 14427.</title>
        <authorList>
            <person name="Poehlein A."/>
            <person name="Daniel R."/>
        </authorList>
    </citation>
    <scope>NUCLEOTIDE SEQUENCE [LARGE SCALE GENOMIC DNA]</scope>
    <source>
        <strain evidence="3 4">DSM 14427</strain>
    </source>
</reference>
<dbReference type="OrthoDB" id="503431at2"/>
<dbReference type="AlphaFoldDB" id="A0A1V4SG24"/>
<dbReference type="EMBL" id="MZGX01000024">
    <property type="protein sequence ID" value="OPX42818.1"/>
    <property type="molecule type" value="Genomic_DNA"/>
</dbReference>
<dbReference type="PANTHER" id="PTHR42880">
    <property type="entry name" value="HOMOCITRATE SYNTHASE"/>
    <property type="match status" value="1"/>
</dbReference>
<dbReference type="Proteomes" id="UP000191554">
    <property type="component" value="Unassembled WGS sequence"/>
</dbReference>
<keyword evidence="3" id="KW-0012">Acyltransferase</keyword>
<name>A0A1V4SG24_RUMHU</name>
<evidence type="ECO:0000313" key="3">
    <source>
        <dbReference type="EMBL" id="OPX42818.1"/>
    </source>
</evidence>
<evidence type="ECO:0000256" key="1">
    <source>
        <dbReference type="ARBA" id="ARBA00022679"/>
    </source>
</evidence>
<dbReference type="STRING" id="48256.CLHUN_33020"/>
<dbReference type="Pfam" id="PF22617">
    <property type="entry name" value="HCS_D2"/>
    <property type="match status" value="1"/>
</dbReference>
<dbReference type="Gene3D" id="1.10.238.260">
    <property type="match status" value="1"/>
</dbReference>
<organism evidence="3 4">
    <name type="scientific">Ruminiclostridium hungatei</name>
    <name type="common">Clostridium hungatei</name>
    <dbReference type="NCBI Taxonomy" id="48256"/>
    <lineage>
        <taxon>Bacteria</taxon>
        <taxon>Bacillati</taxon>
        <taxon>Bacillota</taxon>
        <taxon>Clostridia</taxon>
        <taxon>Eubacteriales</taxon>
        <taxon>Oscillospiraceae</taxon>
        <taxon>Ruminiclostridium</taxon>
    </lineage>
</organism>
<evidence type="ECO:0000259" key="2">
    <source>
        <dbReference type="Pfam" id="PF22617"/>
    </source>
</evidence>
<comment type="caution">
    <text evidence="3">The sequence shown here is derived from an EMBL/GenBank/DDBJ whole genome shotgun (WGS) entry which is preliminary data.</text>
</comment>
<sequence>MIRITDATLSTVNHKYAQKDTLTDMYRLLLLTGVNYVEIPMSLLDILGDSVDLSRTVLRVEHAAQIRNYPGFIRYICRHSGFEVPSGTISEFQINDIREVNLLRRFSELENVRIVGLDDLLQHDYLNIFERLKLLLGNQLEFCPQNNYFFATALAVEWILSGGENIVASFGGGGGLAALEEVVMALRIVRRHKPNLDLSVLRALKKHYEELTGISIRGNKPVIGDKIFDVESGIHVDGIFKNGANYEPFEPSVVGMERKIVVGKHSGRTTIEIKLKEYGIDLPKERITDLLGKIQEMSIALGRSITDQEFIKLADNIAK</sequence>
<accession>A0A1V4SG24</accession>
<dbReference type="PANTHER" id="PTHR42880:SF1">
    <property type="entry name" value="ISOPROPYLMALATE_HOMOCITRATE_CITRAMALATE SYNTHASE FAMILY PROTEIN"/>
    <property type="match status" value="1"/>
</dbReference>
<dbReference type="InterPro" id="IPR054691">
    <property type="entry name" value="LeuA/HCS_post-cat"/>
</dbReference>
<protein>
    <submittedName>
        <fullName evidence="3">2-isopropylmalate synthase</fullName>
        <ecNumber evidence="3">2.3.3.13</ecNumber>
    </submittedName>
</protein>
<dbReference type="SUPFAM" id="SSF51569">
    <property type="entry name" value="Aldolase"/>
    <property type="match status" value="1"/>
</dbReference>
<dbReference type="RefSeq" id="WP_080065741.1">
    <property type="nucleotide sequence ID" value="NZ_MZGX01000024.1"/>
</dbReference>
<dbReference type="EC" id="2.3.3.13" evidence="3"/>
<feature type="domain" description="2-isopropylmalate synthase/homocitrate synthase post-catalytic" evidence="2">
    <location>
        <begin position="222"/>
        <end position="297"/>
    </location>
</feature>
<proteinExistence type="predicted"/>
<gene>
    <name evidence="3" type="primary">leuA_5</name>
    <name evidence="3" type="ORF">CLHUN_33020</name>
</gene>